<dbReference type="PANTHER" id="PTHR31609">
    <property type="entry name" value="YDJC DEACETYLASE FAMILY MEMBER"/>
    <property type="match status" value="1"/>
</dbReference>
<evidence type="ECO:0000313" key="7">
    <source>
        <dbReference type="Proteomes" id="UP000831327"/>
    </source>
</evidence>
<dbReference type="SUPFAM" id="SSF88713">
    <property type="entry name" value="Glycoside hydrolase/deacetylase"/>
    <property type="match status" value="1"/>
</dbReference>
<keyword evidence="2" id="KW-0479">Metal-binding</keyword>
<accession>A0ABN6NYT8</accession>
<dbReference type="Pfam" id="PF04794">
    <property type="entry name" value="YdjC"/>
    <property type="match status" value="1"/>
</dbReference>
<keyword evidence="3" id="KW-0378">Hydrolase</keyword>
<keyword evidence="7" id="KW-1185">Reference proteome</keyword>
<organism evidence="6 7">
    <name type="scientific">Roseomonas fluvialis</name>
    <dbReference type="NCBI Taxonomy" id="1750527"/>
    <lineage>
        <taxon>Bacteria</taxon>
        <taxon>Pseudomonadati</taxon>
        <taxon>Pseudomonadota</taxon>
        <taxon>Alphaproteobacteria</taxon>
        <taxon>Acetobacterales</taxon>
        <taxon>Roseomonadaceae</taxon>
        <taxon>Roseomonas</taxon>
    </lineage>
</organism>
<keyword evidence="4" id="KW-0460">Magnesium</keyword>
<comment type="cofactor">
    <cofactor evidence="1">
        <name>Mg(2+)</name>
        <dbReference type="ChEBI" id="CHEBI:18420"/>
    </cofactor>
</comment>
<keyword evidence="5" id="KW-0119">Carbohydrate metabolism</keyword>
<dbReference type="RefSeq" id="WP_244458755.1">
    <property type="nucleotide sequence ID" value="NZ_AP025637.1"/>
</dbReference>
<sequence>MAVSDLAGRLGFDKAARLLIVNCDDLGYCHAANLATHRALVHGIATDATLMVPCPWAPEAVRLCRGFPIGVHLTLTSEYEGYRWRGLTRGATLHDAAGFLPRTGAEVLDRLTAEDARAECLAQIETALSWGVDVTHLDAHMGVMQDRADLFDVYLDLAARFRIPVRMAPADHTDRQDFGPRERATARGILFNEHMLYAWPTPTGATLRAELPRLPAGVTEVFAHPAFDGEELRGHGSMAHTLRCDDAQTLVDPDLAALITRHGVTRIGFLALRDLQRRGG</sequence>
<dbReference type="PANTHER" id="PTHR31609:SF1">
    <property type="entry name" value="CARBOHYDRATE DEACETYLASE"/>
    <property type="match status" value="1"/>
</dbReference>
<dbReference type="InterPro" id="IPR006879">
    <property type="entry name" value="YdjC-like"/>
</dbReference>
<dbReference type="Gene3D" id="3.20.20.370">
    <property type="entry name" value="Glycoside hydrolase/deacetylase"/>
    <property type="match status" value="1"/>
</dbReference>
<dbReference type="Proteomes" id="UP000831327">
    <property type="component" value="Chromosome"/>
</dbReference>
<protein>
    <recommendedName>
        <fullName evidence="8">ChbG/HpnK family deacetylase</fullName>
    </recommendedName>
</protein>
<evidence type="ECO:0000256" key="1">
    <source>
        <dbReference type="ARBA" id="ARBA00001946"/>
    </source>
</evidence>
<evidence type="ECO:0000256" key="4">
    <source>
        <dbReference type="ARBA" id="ARBA00022842"/>
    </source>
</evidence>
<reference evidence="6 7" key="1">
    <citation type="journal article" date="2016" name="Microbes Environ.">
        <title>Phylogenetically diverse aerobic anoxygenic phototrophic bacteria isolated from epilithic biofilms in Tama river, Japan.</title>
        <authorList>
            <person name="Hirose S."/>
            <person name="Matsuura K."/>
            <person name="Haruta S."/>
        </authorList>
    </citation>
    <scope>NUCLEOTIDE SEQUENCE [LARGE SCALE GENOMIC DNA]</scope>
    <source>
        <strain evidence="6 7">S08</strain>
    </source>
</reference>
<proteinExistence type="predicted"/>
<evidence type="ECO:0008006" key="8">
    <source>
        <dbReference type="Google" id="ProtNLM"/>
    </source>
</evidence>
<evidence type="ECO:0000256" key="3">
    <source>
        <dbReference type="ARBA" id="ARBA00022801"/>
    </source>
</evidence>
<dbReference type="InterPro" id="IPR011330">
    <property type="entry name" value="Glyco_hydro/deAcase_b/a-brl"/>
</dbReference>
<gene>
    <name evidence="6" type="ORF">Rmf_14110</name>
</gene>
<name>A0ABN6NYT8_9PROT</name>
<evidence type="ECO:0000313" key="6">
    <source>
        <dbReference type="EMBL" id="BDG71482.1"/>
    </source>
</evidence>
<evidence type="ECO:0000256" key="2">
    <source>
        <dbReference type="ARBA" id="ARBA00022723"/>
    </source>
</evidence>
<evidence type="ECO:0000256" key="5">
    <source>
        <dbReference type="ARBA" id="ARBA00023277"/>
    </source>
</evidence>
<dbReference type="EMBL" id="AP025637">
    <property type="protein sequence ID" value="BDG71482.1"/>
    <property type="molecule type" value="Genomic_DNA"/>
</dbReference>